<keyword evidence="2 6" id="KW-0547">Nucleotide-binding</keyword>
<comment type="similarity">
    <text evidence="6">Belongs to the SMC family.</text>
</comment>
<gene>
    <name evidence="6" type="primary">smc</name>
    <name evidence="8" type="ORF">HMPREF0476_1156</name>
</gene>
<evidence type="ECO:0000313" key="9">
    <source>
        <dbReference type="Proteomes" id="UP000004207"/>
    </source>
</evidence>
<dbReference type="HOGENOM" id="CLU_001042_2_2_4"/>
<keyword evidence="4 6" id="KW-0175">Coiled coil</keyword>
<keyword evidence="9" id="KW-1185">Reference proteome</keyword>
<keyword evidence="1 6" id="KW-0963">Cytoplasm</keyword>
<dbReference type="GO" id="GO:0016887">
    <property type="term" value="F:ATP hydrolysis activity"/>
    <property type="evidence" value="ECO:0007669"/>
    <property type="project" value="InterPro"/>
</dbReference>
<proteinExistence type="inferred from homology"/>
<evidence type="ECO:0000256" key="5">
    <source>
        <dbReference type="ARBA" id="ARBA00023125"/>
    </source>
</evidence>
<dbReference type="eggNOG" id="COG1196">
    <property type="taxonomic scope" value="Bacteria"/>
</dbReference>
<sequence>MCRLLFAIIRAFPFIAVLLMRLTQIKLAGFKSFTDPTTIHVPGQLVAVIGPNGCGKSNVIDAVRWVLGEASAKQLRGESMQDVIFNGAATRRPAPRASVELVFDNSDHSLQGAWGQYAEVSIKRQLTRQGDSSYFINNQAVRRRDITDLFLGTGVGARGYAVIEQGMISRIIEARPEELRAYIEEAAGVSKYKERRRETETRLKDTREHLQRLADLQTELARQVEKLEKQAGTAENYQQLQEKLTRLQNILDFVQWQTALADADKLSEAHYAAKYQQEQAQEQNIELNEKLNALRQTEQEQQQHHHALNQEHALLREQIARLEEQLRARQSQQQRIERDKAAAQVQLHKIQQEQIIIRSECDILEGDIADKQVALSELAMAVAEHETRLPELEQSQQETQFAYQNQQDEFNRIKRELALKQQQLQHTSSTLSNNTARLARLNDEQAALNLPPDTELLAVQEQAELLQNQYDESEMRLAESENNLNQAKTRFQAAETQFNQLFQQHLTAQAQFGALAELLQNQPTHDFWGQTHFADAPVLWQHLVAPAAWQHALSVVLAQRLQSRLLPENNDLANDLPQGSAAWISHSGSLHKKTQPAQALINQIQITHKDFQAAVAFWLDGVLCAPNLAYAVSQQGELQNHQIWLTPEGHIVDKFGVVLFEPSSSLQLIEHKSRHDDLANELAELAPKLAAAQTLLDQCYEENQSLEHYYRDVQAQNRQLAAQVQKAQSKANELFARTNQGQLRREHIARELQQIAEDNRQLAQNRDSLHDDIETLAVSAHELELQHQTLSGSHQQQQTLLKQAQLGLLEANRQYGLAEIALHKQQQRLDNLRQQIQTLEQQKLDWQERQTELVLQDEADENPDNSQRIQLNTLSEHDFALQDQMKAAQNRLAETQALGRELYAQQQTLSAQLPQFQAAAQNTLLQQQEALLNAKRYHENLHERGADLAELETAAKNAPSAHHLSQDIAKTSQTIQSLGAVNLAALQELAEARERDEYYRSQSSDVQAAIDLLEEAIAQIDSETKTRFKETFDAVNEKVQTFFPTLFGGGEASLKMSDDDLLTAGVSIMARPPGKKNSTIHLLSGGEKALTAMSLVFALFSLNPAPFCLLDEVDAPLDDANTSRFCNLVKEMSAQTQFLYISHNRLTMEMAEQLIGVTMQEKGVSRIVAVDIQQALQMAEQ</sequence>
<feature type="coiled-coil region" evidence="6">
    <location>
        <begin position="710"/>
        <end position="772"/>
    </location>
</feature>
<dbReference type="CDD" id="cd03278">
    <property type="entry name" value="ABC_SMC_barmotin"/>
    <property type="match status" value="2"/>
</dbReference>
<dbReference type="GO" id="GO:0005524">
    <property type="term" value="F:ATP binding"/>
    <property type="evidence" value="ECO:0007669"/>
    <property type="project" value="UniProtKB-UniRule"/>
</dbReference>
<comment type="caution">
    <text evidence="8">The sequence shown here is derived from an EMBL/GenBank/DDBJ whole genome shotgun (WGS) entry which is preliminary data.</text>
</comment>
<dbReference type="GO" id="GO:0006260">
    <property type="term" value="P:DNA replication"/>
    <property type="evidence" value="ECO:0007669"/>
    <property type="project" value="UniProtKB-UniRule"/>
</dbReference>
<dbReference type="EMBL" id="AFHS01000038">
    <property type="protein sequence ID" value="EGK08955.1"/>
    <property type="molecule type" value="Genomic_DNA"/>
</dbReference>
<organism evidence="8 9">
    <name type="scientific">Kingella kingae ATCC 23330</name>
    <dbReference type="NCBI Taxonomy" id="887327"/>
    <lineage>
        <taxon>Bacteria</taxon>
        <taxon>Pseudomonadati</taxon>
        <taxon>Pseudomonadota</taxon>
        <taxon>Betaproteobacteria</taxon>
        <taxon>Neisseriales</taxon>
        <taxon>Neisseriaceae</taxon>
        <taxon>Kingella</taxon>
    </lineage>
</organism>
<comment type="subunit">
    <text evidence="6">Homodimer.</text>
</comment>
<dbReference type="InterPro" id="IPR027417">
    <property type="entry name" value="P-loop_NTPase"/>
</dbReference>
<dbReference type="AlphaFoldDB" id="F5S7H3"/>
<feature type="coiled-coil region" evidence="6">
    <location>
        <begin position="189"/>
        <end position="423"/>
    </location>
</feature>
<dbReference type="SUPFAM" id="SSF57997">
    <property type="entry name" value="Tropomyosin"/>
    <property type="match status" value="1"/>
</dbReference>
<dbReference type="GO" id="GO:0007059">
    <property type="term" value="P:chromosome segregation"/>
    <property type="evidence" value="ECO:0007669"/>
    <property type="project" value="UniProtKB-UniRule"/>
</dbReference>
<dbReference type="PANTHER" id="PTHR43977">
    <property type="entry name" value="STRUCTURAL MAINTENANCE OF CHROMOSOMES PROTEIN 3"/>
    <property type="match status" value="1"/>
</dbReference>
<dbReference type="SUPFAM" id="SSF52540">
    <property type="entry name" value="P-loop containing nucleoside triphosphate hydrolases"/>
    <property type="match status" value="1"/>
</dbReference>
<dbReference type="HAMAP" id="MF_01894">
    <property type="entry name" value="Smc_prok"/>
    <property type="match status" value="1"/>
</dbReference>
<evidence type="ECO:0000256" key="6">
    <source>
        <dbReference type="HAMAP-Rule" id="MF_01894"/>
    </source>
</evidence>
<comment type="function">
    <text evidence="6">Required for chromosome condensation and partitioning.</text>
</comment>
<dbReference type="STRING" id="504.KKKWG1_1377"/>
<feature type="coiled-coil region" evidence="6">
    <location>
        <begin position="815"/>
        <end position="849"/>
    </location>
</feature>
<dbReference type="InterPro" id="IPR024704">
    <property type="entry name" value="SMC"/>
</dbReference>
<evidence type="ECO:0000256" key="1">
    <source>
        <dbReference type="ARBA" id="ARBA00022490"/>
    </source>
</evidence>
<evidence type="ECO:0000313" key="8">
    <source>
        <dbReference type="EMBL" id="EGK08955.1"/>
    </source>
</evidence>
<dbReference type="GO" id="GO:0005737">
    <property type="term" value="C:cytoplasm"/>
    <property type="evidence" value="ECO:0007669"/>
    <property type="project" value="UniProtKB-SubCell"/>
</dbReference>
<reference evidence="8 9" key="1">
    <citation type="submission" date="2011-04" db="EMBL/GenBank/DDBJ databases">
        <authorList>
            <person name="Muzny D."/>
            <person name="Qin X."/>
            <person name="Deng J."/>
            <person name="Jiang H."/>
            <person name="Liu Y."/>
            <person name="Qu J."/>
            <person name="Song X.-Z."/>
            <person name="Zhang L."/>
            <person name="Thornton R."/>
            <person name="Coyle M."/>
            <person name="Francisco L."/>
            <person name="Jackson L."/>
            <person name="Javaid M."/>
            <person name="Korchina V."/>
            <person name="Kovar C."/>
            <person name="Mata R."/>
            <person name="Mathew T."/>
            <person name="Ngo R."/>
            <person name="Nguyen L."/>
            <person name="Nguyen N."/>
            <person name="Okwuonu G."/>
            <person name="Ongeri F."/>
            <person name="Pham C."/>
            <person name="Simmons D."/>
            <person name="Wilczek-Boney K."/>
            <person name="Hale W."/>
            <person name="Jakkamsetti A."/>
            <person name="Pham P."/>
            <person name="Ruth R."/>
            <person name="San Lucas F."/>
            <person name="Warren J."/>
            <person name="Zhang J."/>
            <person name="Zhao Z."/>
            <person name="Zhou C."/>
            <person name="Zhu D."/>
            <person name="Lee S."/>
            <person name="Bess C."/>
            <person name="Blankenburg K."/>
            <person name="Forbes L."/>
            <person name="Fu Q."/>
            <person name="Gubbala S."/>
            <person name="Hirani K."/>
            <person name="Jayaseelan J.C."/>
            <person name="Lara F."/>
            <person name="Munidasa M."/>
            <person name="Palculict T."/>
            <person name="Patil S."/>
            <person name="Pu L.-L."/>
            <person name="Saada N."/>
            <person name="Tang L."/>
            <person name="Weissenberger G."/>
            <person name="Zhu Y."/>
            <person name="Hemphill L."/>
            <person name="Shang Y."/>
            <person name="Youmans B."/>
            <person name="Ayvaz T."/>
            <person name="Ross M."/>
            <person name="Santibanez J."/>
            <person name="Aqrawi P."/>
            <person name="Gross S."/>
            <person name="Joshi V."/>
            <person name="Fowler G."/>
            <person name="Nazareth L."/>
            <person name="Reid J."/>
            <person name="Worley K."/>
            <person name="Petrosino J."/>
            <person name="Highlander S."/>
            <person name="Gibbs R."/>
        </authorList>
    </citation>
    <scope>NUCLEOTIDE SEQUENCE [LARGE SCALE GENOMIC DNA]</scope>
    <source>
        <strain evidence="8 9">ATCC 23330</strain>
    </source>
</reference>
<dbReference type="GO" id="GO:0007062">
    <property type="term" value="P:sister chromatid cohesion"/>
    <property type="evidence" value="ECO:0007669"/>
    <property type="project" value="InterPro"/>
</dbReference>
<comment type="subcellular location">
    <subcellularLocation>
        <location evidence="6">Cytoplasm</location>
    </subcellularLocation>
</comment>
<keyword evidence="3 6" id="KW-0067">ATP-binding</keyword>
<name>F5S7H3_KINKI</name>
<evidence type="ECO:0000256" key="2">
    <source>
        <dbReference type="ARBA" id="ARBA00022741"/>
    </source>
</evidence>
<evidence type="ECO:0000259" key="7">
    <source>
        <dbReference type="Pfam" id="PF02463"/>
    </source>
</evidence>
<evidence type="ECO:0000256" key="4">
    <source>
        <dbReference type="ARBA" id="ARBA00023054"/>
    </source>
</evidence>
<feature type="domain" description="RecF/RecN/SMC N-terminal" evidence="7">
    <location>
        <begin position="22"/>
        <end position="1165"/>
    </location>
</feature>
<dbReference type="GO" id="GO:0003677">
    <property type="term" value="F:DNA binding"/>
    <property type="evidence" value="ECO:0007669"/>
    <property type="project" value="UniProtKB-UniRule"/>
</dbReference>
<dbReference type="Pfam" id="PF02463">
    <property type="entry name" value="SMC_N"/>
    <property type="match status" value="1"/>
</dbReference>
<protein>
    <recommendedName>
        <fullName evidence="6">Chromosome partition protein Smc</fullName>
    </recommendedName>
</protein>
<feature type="coiled-coil region" evidence="6">
    <location>
        <begin position="456"/>
        <end position="504"/>
    </location>
</feature>
<dbReference type="InterPro" id="IPR003395">
    <property type="entry name" value="RecF/RecN/SMC_N"/>
</dbReference>
<dbReference type="NCBIfam" id="TIGR02168">
    <property type="entry name" value="SMC_prok_B"/>
    <property type="match status" value="1"/>
</dbReference>
<dbReference type="Gene3D" id="3.40.50.300">
    <property type="entry name" value="P-loop containing nucleotide triphosphate hydrolases"/>
    <property type="match status" value="2"/>
</dbReference>
<evidence type="ECO:0000256" key="3">
    <source>
        <dbReference type="ARBA" id="ARBA00022840"/>
    </source>
</evidence>
<dbReference type="InterPro" id="IPR011890">
    <property type="entry name" value="SMC_prok"/>
</dbReference>
<dbReference type="GO" id="GO:0030261">
    <property type="term" value="P:chromosome condensation"/>
    <property type="evidence" value="ECO:0007669"/>
    <property type="project" value="InterPro"/>
</dbReference>
<dbReference type="PIRSF" id="PIRSF005719">
    <property type="entry name" value="SMC"/>
    <property type="match status" value="1"/>
</dbReference>
<feature type="binding site" evidence="6">
    <location>
        <begin position="51"/>
        <end position="58"/>
    </location>
    <ligand>
        <name>ATP</name>
        <dbReference type="ChEBI" id="CHEBI:30616"/>
    </ligand>
</feature>
<comment type="domain">
    <text evidence="6">Contains large globular domains required for ATP hydrolysis at each terminus and a third globular domain forming a flexible hinge near the middle of the molecule. These domains are separated by coiled-coil structures.</text>
</comment>
<accession>F5S7H3</accession>
<dbReference type="Proteomes" id="UP000004207">
    <property type="component" value="Unassembled WGS sequence"/>
</dbReference>
<keyword evidence="5 6" id="KW-0238">DNA-binding</keyword>